<reference evidence="1" key="1">
    <citation type="submission" date="2014-12" db="EMBL/GenBank/DDBJ databases">
        <title>Insight into the proteome of Arion vulgaris.</title>
        <authorList>
            <person name="Aradska J."/>
            <person name="Bulat T."/>
            <person name="Smidak R."/>
            <person name="Sarate P."/>
            <person name="Gangsoo J."/>
            <person name="Sialana F."/>
            <person name="Bilban M."/>
            <person name="Lubec G."/>
        </authorList>
    </citation>
    <scope>NUCLEOTIDE SEQUENCE</scope>
    <source>
        <tissue evidence="1">Skin</tissue>
    </source>
</reference>
<evidence type="ECO:0000313" key="1">
    <source>
        <dbReference type="EMBL" id="CEK89844.1"/>
    </source>
</evidence>
<dbReference type="AlphaFoldDB" id="A0A0B7B936"/>
<protein>
    <submittedName>
        <fullName evidence="1">Uncharacterized protein</fullName>
    </submittedName>
</protein>
<accession>A0A0B7B936</accession>
<sequence length="49" mass="5634">MTQVDGTSGDLICDPTERVKNESTQITNFNNNRCHYSWKEVQRLGQCES</sequence>
<organism evidence="1">
    <name type="scientific">Arion vulgaris</name>
    <dbReference type="NCBI Taxonomy" id="1028688"/>
    <lineage>
        <taxon>Eukaryota</taxon>
        <taxon>Metazoa</taxon>
        <taxon>Spiralia</taxon>
        <taxon>Lophotrochozoa</taxon>
        <taxon>Mollusca</taxon>
        <taxon>Gastropoda</taxon>
        <taxon>Heterobranchia</taxon>
        <taxon>Euthyneura</taxon>
        <taxon>Panpulmonata</taxon>
        <taxon>Eupulmonata</taxon>
        <taxon>Stylommatophora</taxon>
        <taxon>Helicina</taxon>
        <taxon>Arionoidea</taxon>
        <taxon>Arionidae</taxon>
        <taxon>Arion</taxon>
    </lineage>
</organism>
<dbReference type="EMBL" id="HACG01042979">
    <property type="protein sequence ID" value="CEK89844.1"/>
    <property type="molecule type" value="Transcribed_RNA"/>
</dbReference>
<dbReference type="EMBL" id="HACG01042980">
    <property type="protein sequence ID" value="CEK89845.1"/>
    <property type="molecule type" value="Transcribed_RNA"/>
</dbReference>
<evidence type="ECO:0000313" key="2">
    <source>
        <dbReference type="EMBL" id="CEK89845.1"/>
    </source>
</evidence>
<gene>
    <name evidence="1" type="primary">ORF173294</name>
    <name evidence="2" type="synonym">ORF173300</name>
</gene>
<proteinExistence type="predicted"/>
<name>A0A0B7B936_9EUPU</name>